<dbReference type="EMBL" id="CP038015">
    <property type="protein sequence ID" value="QBP40070.1"/>
    <property type="molecule type" value="Genomic_DNA"/>
</dbReference>
<dbReference type="SUPFAM" id="SSF54106">
    <property type="entry name" value="LysM domain"/>
    <property type="match status" value="3"/>
</dbReference>
<dbReference type="AlphaFoldDB" id="A0A4P6ZUC2"/>
<dbReference type="PANTHER" id="PTHR36842:SF1">
    <property type="entry name" value="PROTEIN TOLB"/>
    <property type="match status" value="1"/>
</dbReference>
<keyword evidence="4" id="KW-1185">Reference proteome</keyword>
<dbReference type="InterPro" id="IPR036779">
    <property type="entry name" value="LysM_dom_sf"/>
</dbReference>
<dbReference type="Pfam" id="PF01476">
    <property type="entry name" value="LysM"/>
    <property type="match status" value="3"/>
</dbReference>
<evidence type="ECO:0000259" key="2">
    <source>
        <dbReference type="PROSITE" id="PS51782"/>
    </source>
</evidence>
<feature type="domain" description="LysM" evidence="2">
    <location>
        <begin position="3"/>
        <end position="47"/>
    </location>
</feature>
<gene>
    <name evidence="3" type="ORF">E2636_02385</name>
</gene>
<name>A0A4P6ZUC2_9BACL</name>
<dbReference type="Gene3D" id="2.120.10.30">
    <property type="entry name" value="TolB, C-terminal domain"/>
    <property type="match status" value="2"/>
</dbReference>
<dbReference type="PANTHER" id="PTHR36842">
    <property type="entry name" value="PROTEIN TOLB HOMOLOG"/>
    <property type="match status" value="1"/>
</dbReference>
<evidence type="ECO:0000313" key="4">
    <source>
        <dbReference type="Proteomes" id="UP000294292"/>
    </source>
</evidence>
<evidence type="ECO:0000256" key="1">
    <source>
        <dbReference type="ARBA" id="ARBA00009820"/>
    </source>
</evidence>
<dbReference type="InterPro" id="IPR011042">
    <property type="entry name" value="6-blade_b-propeller_TolB-like"/>
</dbReference>
<dbReference type="KEGG" id="panc:E2636_02385"/>
<dbReference type="Pfam" id="PF07676">
    <property type="entry name" value="PD40"/>
    <property type="match status" value="3"/>
</dbReference>
<dbReference type="SMART" id="SM00257">
    <property type="entry name" value="LysM"/>
    <property type="match status" value="3"/>
</dbReference>
<evidence type="ECO:0000313" key="3">
    <source>
        <dbReference type="EMBL" id="QBP40070.1"/>
    </source>
</evidence>
<feature type="domain" description="LysM" evidence="2">
    <location>
        <begin position="101"/>
        <end position="150"/>
    </location>
</feature>
<dbReference type="SUPFAM" id="SSF82171">
    <property type="entry name" value="DPP6 N-terminal domain-like"/>
    <property type="match status" value="1"/>
</dbReference>
<organism evidence="3 4">
    <name type="scientific">Paenisporosarcina antarctica</name>
    <dbReference type="NCBI Taxonomy" id="417367"/>
    <lineage>
        <taxon>Bacteria</taxon>
        <taxon>Bacillati</taxon>
        <taxon>Bacillota</taxon>
        <taxon>Bacilli</taxon>
        <taxon>Bacillales</taxon>
        <taxon>Caryophanaceae</taxon>
        <taxon>Paenisporosarcina</taxon>
    </lineage>
</organism>
<proteinExistence type="inferred from homology"/>
<dbReference type="InterPro" id="IPR018392">
    <property type="entry name" value="LysM"/>
</dbReference>
<sequence>MQIFYTVRPGDTLYQIARRWELPVESLIAANNLEAPYTIYAGQQLSVPPGVDVIRVRTGDTVYKIAQFFGVPQSVIIEENQLHPPYIIQVGQLLKVPPGSPYYVVQPGDTLFQIAKRFNVITNGLSYPDLIREVNLLPSNIIFPGMSLIIPYAPPGDQGLIAYTSNVGGDYEIWLYNPSNGENVQFTNGLGESFSIPFWSPDSTRIAFVGKNEILYVLYVSEGGISSIDQFSEGLGVYLSWSPDSQILTYTKQNDVILYNINTHQFKKVNQPGATDVQWFPSGTELLFQAPDASGISQLYRIETDGANKRQITQNTGSSFNDVRLSPDGLNVLYTTPGASISIIYTLEISTGSIFEVRGGPLAKNYFPVWSPNSSTIAYSATAFEDVGYFSLIRTSGKEGENDLTRAISNCFATPVTWSPDGRKIAYLSDCNNGTASEIWMIDILHPVPIRLREVAFITSLQWSSRPIVPMKKTYTSTVYNVQFQYPSHWERIREERYEGLDGFFQLSAISADEMINEVCLNEAYHGLYPYGSAPRIIKAQIQQQEACFIFPSMDQPPEMEGQAALIVRYPKPIQIEGSTYNYSILWVSQNHLNEISSTFVFRSS</sequence>
<comment type="similarity">
    <text evidence="1">Belongs to the TolB family.</text>
</comment>
<feature type="domain" description="LysM" evidence="2">
    <location>
        <begin position="52"/>
        <end position="96"/>
    </location>
</feature>
<reference evidence="3 4" key="1">
    <citation type="submission" date="2019-03" db="EMBL/GenBank/DDBJ databases">
        <title>Complete genome sequence of Paenisporosarcina antarctica CGMCC 1.6503T.</title>
        <authorList>
            <person name="Rong J.-C."/>
            <person name="Chi N.-Y."/>
            <person name="Zhang Q.-F."/>
        </authorList>
    </citation>
    <scope>NUCLEOTIDE SEQUENCE [LARGE SCALE GENOMIC DNA]</scope>
    <source>
        <strain evidence="3 4">CGMCC 1.6503</strain>
    </source>
</reference>
<dbReference type="Proteomes" id="UP000294292">
    <property type="component" value="Chromosome"/>
</dbReference>
<dbReference type="Gene3D" id="3.10.350.10">
    <property type="entry name" value="LysM domain"/>
    <property type="match status" value="3"/>
</dbReference>
<dbReference type="OrthoDB" id="308800at2"/>
<dbReference type="PROSITE" id="PS51782">
    <property type="entry name" value="LYSM"/>
    <property type="match status" value="3"/>
</dbReference>
<accession>A0A4P6ZUC2</accession>
<dbReference type="RefSeq" id="WP_134208664.1">
    <property type="nucleotide sequence ID" value="NZ_CP038015.1"/>
</dbReference>
<dbReference type="InterPro" id="IPR011659">
    <property type="entry name" value="WD40"/>
</dbReference>
<dbReference type="CDD" id="cd00118">
    <property type="entry name" value="LysM"/>
    <property type="match status" value="3"/>
</dbReference>
<protein>
    <submittedName>
        <fullName evidence="3">LysM peptidoglycan-binding domain-containing protein</fullName>
    </submittedName>
</protein>